<proteinExistence type="predicted"/>
<dbReference type="InterPro" id="IPR008936">
    <property type="entry name" value="Rho_GTPase_activation_prot"/>
</dbReference>
<dbReference type="Pfam" id="PF00620">
    <property type="entry name" value="RhoGAP"/>
    <property type="match status" value="1"/>
</dbReference>
<accession>L7JVD1</accession>
<dbReference type="GO" id="GO:0007165">
    <property type="term" value="P:signal transduction"/>
    <property type="evidence" value="ECO:0007669"/>
    <property type="project" value="InterPro"/>
</dbReference>
<keyword evidence="3" id="KW-1185">Reference proteome</keyword>
<name>L7JVD1_TRAHO</name>
<gene>
    <name evidence="2" type="ORF">THOM_1803</name>
</gene>
<sequence>MLTMIEKNNSSNDCENGYERRSVKELVKFFNEKDNLHVHNFTIRDACRRTNLSTGHHHKEIEGRGCLEVRCDRGVNGSAACDDKQIENNEEKIGPEEETINKESVVKTYEQRTKATSDETAIALKGCKLSKLYEKNLNEMLIFSELKTTNVQHIKLTKKKKISVSNRKIVRCNTCSDSQNVKKEKRMCKKSVKRSTEKRVTVLDKDFIEYEKLCKFEKWRLAVYCMGNLRKMAIRENFFVKSFNFLLQLFKLHDFPRIKSDCVSPMIFSLINHLKMHGQREIGIFRLSGRLTNVQMVLNKIKAGQDVNLSTYPVRDIVSLLKIYVRNNLDGICTRNVTKILLNIFQRNTDTINKSLKYLPFIFYGDRRKLIISLFELFDEISSCEFHNKMSRQMLIRCTAPTFFSTVKVLDLSIVPTQIRVVETLSKLNFKYVPRDLYEKAMKCI</sequence>
<organism evidence="2 3">
    <name type="scientific">Trachipleistophora hominis</name>
    <name type="common">Microsporidian parasite</name>
    <dbReference type="NCBI Taxonomy" id="72359"/>
    <lineage>
        <taxon>Eukaryota</taxon>
        <taxon>Fungi</taxon>
        <taxon>Fungi incertae sedis</taxon>
        <taxon>Microsporidia</taxon>
        <taxon>Pleistophoridae</taxon>
        <taxon>Trachipleistophora</taxon>
    </lineage>
</organism>
<evidence type="ECO:0000313" key="2">
    <source>
        <dbReference type="EMBL" id="ELQ75255.1"/>
    </source>
</evidence>
<dbReference type="Gene3D" id="1.10.555.10">
    <property type="entry name" value="Rho GTPase activation protein"/>
    <property type="match status" value="1"/>
</dbReference>
<dbReference type="Proteomes" id="UP000011185">
    <property type="component" value="Unassembled WGS sequence"/>
</dbReference>
<dbReference type="AlphaFoldDB" id="L7JVD1"/>
<dbReference type="HOGENOM" id="CLU_610025_0_0_1"/>
<dbReference type="PROSITE" id="PS50238">
    <property type="entry name" value="RHOGAP"/>
    <property type="match status" value="1"/>
</dbReference>
<dbReference type="SMART" id="SM00324">
    <property type="entry name" value="RhoGAP"/>
    <property type="match status" value="1"/>
</dbReference>
<evidence type="ECO:0000259" key="1">
    <source>
        <dbReference type="PROSITE" id="PS50238"/>
    </source>
</evidence>
<dbReference type="EMBL" id="JH993977">
    <property type="protein sequence ID" value="ELQ75255.1"/>
    <property type="molecule type" value="Genomic_DNA"/>
</dbReference>
<feature type="domain" description="Rho-GAP" evidence="1">
    <location>
        <begin position="250"/>
        <end position="433"/>
    </location>
</feature>
<dbReference type="InParanoid" id="L7JVD1"/>
<reference evidence="2 3" key="1">
    <citation type="journal article" date="2012" name="PLoS Pathog.">
        <title>The genome of the obligate intracellular parasite Trachipleistophora hominis: new insights into microsporidian genome dynamics and reductive evolution.</title>
        <authorList>
            <person name="Heinz E."/>
            <person name="Williams T.A."/>
            <person name="Nakjang S."/>
            <person name="Noel C.J."/>
            <person name="Swan D.C."/>
            <person name="Goldberg A.V."/>
            <person name="Harris S.R."/>
            <person name="Weinmaier T."/>
            <person name="Markert S."/>
            <person name="Becher D."/>
            <person name="Bernhardt J."/>
            <person name="Dagan T."/>
            <person name="Hacker C."/>
            <person name="Lucocq J.M."/>
            <person name="Schweder T."/>
            <person name="Rattei T."/>
            <person name="Hall N."/>
            <person name="Hirt R.P."/>
            <person name="Embley T.M."/>
        </authorList>
    </citation>
    <scope>NUCLEOTIDE SEQUENCE [LARGE SCALE GENOMIC DNA]</scope>
</reference>
<dbReference type="OMA" id="CEFHNKM"/>
<dbReference type="OrthoDB" id="2196166at2759"/>
<protein>
    <submittedName>
        <fullName evidence="2">Putative Rho GTPase-activating protein domain, Rho GTPase activation protein</fullName>
    </submittedName>
</protein>
<dbReference type="SUPFAM" id="SSF48350">
    <property type="entry name" value="GTPase activation domain, GAP"/>
    <property type="match status" value="1"/>
</dbReference>
<dbReference type="InterPro" id="IPR000198">
    <property type="entry name" value="RhoGAP_dom"/>
</dbReference>
<dbReference type="CDD" id="cd00159">
    <property type="entry name" value="RhoGAP"/>
    <property type="match status" value="1"/>
</dbReference>
<dbReference type="VEuPathDB" id="MicrosporidiaDB:THOM_1803"/>
<evidence type="ECO:0000313" key="3">
    <source>
        <dbReference type="Proteomes" id="UP000011185"/>
    </source>
</evidence>